<keyword evidence="3" id="KW-1185">Reference proteome</keyword>
<dbReference type="Proteomes" id="UP000269396">
    <property type="component" value="Unassembled WGS sequence"/>
</dbReference>
<name>A0A3P8BBZ5_9TREM</name>
<protein>
    <submittedName>
        <fullName evidence="2">Uncharacterized protein</fullName>
    </submittedName>
</protein>
<proteinExistence type="predicted"/>
<sequence>MKKSNPKLTNDRTISSTKLTNFGIDSTPFLFPINVQDNEKTTPTRINKQDNQQFIEGSPSDISVTPLVISTPSHSPNRDEATKELFKSPNKLENPFILTTMFNDNNHLIASKSFDSNHCSMNSSLYNHSSDMFCIMQSEEEKQDDIESIYEEFILTDGSSQPSSFPGTHTTTTTTTNNNYNNHSNTGHHSSGVVSPPSLTASTNTSSTDEHIYMEPVDCLTHGCLERYHIISQKFTDFYTNLSSSSAVVSNKQEFNSSTPSIPSTSIVTSSNVSNSWTENDVGYRRERYRSFSTPEGSSLSHDDNEAQYVGVGPSIGSSSNIDFPRSIFQPFSGNPIHFRSVRSSHLNGSSNTSPLKTRIHSTDAVFESLTHYNTSVISPASTTLSEDLNENVMISDKFPKFSTI</sequence>
<gene>
    <name evidence="2" type="ORF">SMTD_LOCUS901</name>
</gene>
<dbReference type="EMBL" id="UZAL01000913">
    <property type="protein sequence ID" value="VDO73938.1"/>
    <property type="molecule type" value="Genomic_DNA"/>
</dbReference>
<reference evidence="2 3" key="1">
    <citation type="submission" date="2018-11" db="EMBL/GenBank/DDBJ databases">
        <authorList>
            <consortium name="Pathogen Informatics"/>
        </authorList>
    </citation>
    <scope>NUCLEOTIDE SEQUENCE [LARGE SCALE GENOMIC DNA]</scope>
    <source>
        <strain>Denwood</strain>
        <strain evidence="3">Zambia</strain>
    </source>
</reference>
<evidence type="ECO:0000313" key="3">
    <source>
        <dbReference type="Proteomes" id="UP000269396"/>
    </source>
</evidence>
<feature type="compositionally biased region" description="Polar residues" evidence="1">
    <location>
        <begin position="197"/>
        <end position="207"/>
    </location>
</feature>
<feature type="region of interest" description="Disordered" evidence="1">
    <location>
        <begin position="158"/>
        <end position="207"/>
    </location>
</feature>
<organism evidence="2 3">
    <name type="scientific">Schistosoma mattheei</name>
    <dbReference type="NCBI Taxonomy" id="31246"/>
    <lineage>
        <taxon>Eukaryota</taxon>
        <taxon>Metazoa</taxon>
        <taxon>Spiralia</taxon>
        <taxon>Lophotrochozoa</taxon>
        <taxon>Platyhelminthes</taxon>
        <taxon>Trematoda</taxon>
        <taxon>Digenea</taxon>
        <taxon>Strigeidida</taxon>
        <taxon>Schistosomatoidea</taxon>
        <taxon>Schistosomatidae</taxon>
        <taxon>Schistosoma</taxon>
    </lineage>
</organism>
<evidence type="ECO:0000256" key="1">
    <source>
        <dbReference type="SAM" id="MobiDB-lite"/>
    </source>
</evidence>
<dbReference type="AlphaFoldDB" id="A0A3P8BBZ5"/>
<evidence type="ECO:0000313" key="2">
    <source>
        <dbReference type="EMBL" id="VDO73938.1"/>
    </source>
</evidence>
<feature type="non-terminal residue" evidence="2">
    <location>
        <position position="405"/>
    </location>
</feature>
<accession>A0A3P8BBZ5</accession>
<feature type="compositionally biased region" description="Low complexity" evidence="1">
    <location>
        <begin position="167"/>
        <end position="192"/>
    </location>
</feature>